<organism evidence="2 3">
    <name type="scientific">Streptomyces tateyamensis</name>
    <dbReference type="NCBI Taxonomy" id="565073"/>
    <lineage>
        <taxon>Bacteria</taxon>
        <taxon>Bacillati</taxon>
        <taxon>Actinomycetota</taxon>
        <taxon>Actinomycetes</taxon>
        <taxon>Kitasatosporales</taxon>
        <taxon>Streptomycetaceae</taxon>
        <taxon>Streptomyces</taxon>
    </lineage>
</organism>
<keyword evidence="3" id="KW-1185">Reference proteome</keyword>
<evidence type="ECO:0000313" key="2">
    <source>
        <dbReference type="EMBL" id="PYC83783.1"/>
    </source>
</evidence>
<sequence length="143" mass="15304">MTITDIPTELHFEVELFYARQQHLLDGGDIPGFTAAFTEDAVFAVRPAALLTGRQAIGEAMSGLVARFAADGITRHHWFGMRHLTHTADGALRVVYYAMVSHTAADGSVTREPSSVVVDELVRAGDGGLLVASRTITPDTVPG</sequence>
<dbReference type="InterPro" id="IPR037401">
    <property type="entry name" value="SnoaL-like"/>
</dbReference>
<accession>A0A2V4NI04</accession>
<proteinExistence type="predicted"/>
<evidence type="ECO:0000313" key="3">
    <source>
        <dbReference type="Proteomes" id="UP000248039"/>
    </source>
</evidence>
<dbReference type="RefSeq" id="WP_110667385.1">
    <property type="nucleotide sequence ID" value="NZ_PYBW01000027.1"/>
</dbReference>
<protein>
    <recommendedName>
        <fullName evidence="1">SnoaL-like domain-containing protein</fullName>
    </recommendedName>
</protein>
<dbReference type="AlphaFoldDB" id="A0A2V4NI04"/>
<dbReference type="Gene3D" id="3.10.450.50">
    <property type="match status" value="1"/>
</dbReference>
<dbReference type="Proteomes" id="UP000248039">
    <property type="component" value="Unassembled WGS sequence"/>
</dbReference>
<dbReference type="Pfam" id="PF13577">
    <property type="entry name" value="SnoaL_4"/>
    <property type="match status" value="1"/>
</dbReference>
<feature type="domain" description="SnoaL-like" evidence="1">
    <location>
        <begin position="13"/>
        <end position="135"/>
    </location>
</feature>
<dbReference type="SUPFAM" id="SSF54427">
    <property type="entry name" value="NTF2-like"/>
    <property type="match status" value="1"/>
</dbReference>
<dbReference type="EMBL" id="PYBW01000027">
    <property type="protein sequence ID" value="PYC83783.1"/>
    <property type="molecule type" value="Genomic_DNA"/>
</dbReference>
<evidence type="ECO:0000259" key="1">
    <source>
        <dbReference type="Pfam" id="PF13577"/>
    </source>
</evidence>
<reference evidence="2 3" key="1">
    <citation type="submission" date="2018-03" db="EMBL/GenBank/DDBJ databases">
        <title>Bioinformatic expansion and discovery of thiopeptide antibiotics.</title>
        <authorList>
            <person name="Schwalen C.J."/>
            <person name="Hudson G.A."/>
            <person name="Mitchell D.A."/>
        </authorList>
    </citation>
    <scope>NUCLEOTIDE SEQUENCE [LARGE SCALE GENOMIC DNA]</scope>
    <source>
        <strain evidence="2 3">ATCC 21389</strain>
    </source>
</reference>
<gene>
    <name evidence="2" type="ORF">C7C46_08530</name>
</gene>
<dbReference type="OrthoDB" id="9130903at2"/>
<comment type="caution">
    <text evidence="2">The sequence shown here is derived from an EMBL/GenBank/DDBJ whole genome shotgun (WGS) entry which is preliminary data.</text>
</comment>
<dbReference type="InterPro" id="IPR032710">
    <property type="entry name" value="NTF2-like_dom_sf"/>
</dbReference>
<name>A0A2V4NI04_9ACTN</name>
<dbReference type="CDD" id="cd00531">
    <property type="entry name" value="NTF2_like"/>
    <property type="match status" value="1"/>
</dbReference>